<name>A0ABT3TM42_9GAMM</name>
<evidence type="ECO:0000256" key="2">
    <source>
        <dbReference type="ARBA" id="ARBA00022679"/>
    </source>
</evidence>
<sequence>MDVYLVGGAVRDSLLGQPRGDQDWVVVGATPQQMLDAGYSQIGKDFPVYLHPDTKEEYALARTERKSGHGYNGFTCYSDTDVTLEQDLSRRDLTINAIAQDSAGNLYDPYGGQQDLQQRLLRHVSAAFVEDPLRVLRVARFAARFHHLGFTIASETQELMCTIAASGELEHLPTERIWQELERSMGEQSPHIFFTTLQDCGALQALVPQWPLEQHHLSNLQTAAAQGSSSSERFACLLGNLPGDLIGSICRQLGSPKQHRELAELCGNLGPTVNAATDPEAILQLLESSDAWRREQRFEDFIGCCVICHGLSAVLASRLLEARKICHRIDTAQWLKEGVAGAEIGAKIRARRLQLLAQPAGRQDA</sequence>
<dbReference type="PIRSF" id="PIRSF000813">
    <property type="entry name" value="CCA_bact"/>
    <property type="match status" value="1"/>
</dbReference>
<dbReference type="Pfam" id="PF01743">
    <property type="entry name" value="PolyA_pol"/>
    <property type="match status" value="1"/>
</dbReference>
<dbReference type="SUPFAM" id="SSF81891">
    <property type="entry name" value="Poly A polymerase C-terminal region-like"/>
    <property type="match status" value="1"/>
</dbReference>
<dbReference type="PANTHER" id="PTHR47545">
    <property type="entry name" value="MULTIFUNCTIONAL CCA PROTEIN"/>
    <property type="match status" value="1"/>
</dbReference>
<feature type="domain" description="Poly A polymerase head" evidence="12">
    <location>
        <begin position="3"/>
        <end position="122"/>
    </location>
</feature>
<comment type="cofactor">
    <cofactor evidence="1 11">
        <name>Mg(2+)</name>
        <dbReference type="ChEBI" id="CHEBI:18420"/>
    </cofactor>
</comment>
<comment type="function">
    <text evidence="11">Catalyzes the addition and repair of the essential 3'-terminal CCA sequence in tRNAs without using a nucleic acid template. Adds these three nucleotides in the order of C, C, and A to the tRNA nucleotide-73, using CTP and ATP as substrates and producing inorganic pyrophosphate. tRNA 3'-terminal CCA addition is required both for tRNA processing and repair. Also involved in tRNA surveillance by mediating tandem CCA addition to generate a CCACCA at the 3' terminus of unstable tRNAs. While stable tRNAs receive only 3'-terminal CCA, unstable tRNAs are marked with CCACCA and rapidly degraded.</text>
</comment>
<organism evidence="14 15">
    <name type="scientific">Candidatus Litorirhabdus singularis</name>
    <dbReference type="NCBI Taxonomy" id="2518993"/>
    <lineage>
        <taxon>Bacteria</taxon>
        <taxon>Pseudomonadati</taxon>
        <taxon>Pseudomonadota</taxon>
        <taxon>Gammaproteobacteria</taxon>
        <taxon>Cellvibrionales</taxon>
        <taxon>Halieaceae</taxon>
        <taxon>Candidatus Litorirhabdus</taxon>
    </lineage>
</organism>
<dbReference type="GO" id="GO:0016740">
    <property type="term" value="F:transferase activity"/>
    <property type="evidence" value="ECO:0007669"/>
    <property type="project" value="UniProtKB-KW"/>
</dbReference>
<reference evidence="14" key="1">
    <citation type="submission" date="2019-02" db="EMBL/GenBank/DDBJ databases">
        <authorList>
            <person name="Li S.-H."/>
        </authorList>
    </citation>
    <scope>NUCLEOTIDE SEQUENCE</scope>
    <source>
        <strain evidence="14">IMCC14734</strain>
    </source>
</reference>
<feature type="binding site" evidence="11">
    <location>
        <position position="21"/>
    </location>
    <ligand>
        <name>Mg(2+)</name>
        <dbReference type="ChEBI" id="CHEBI:18420"/>
    </ligand>
</feature>
<keyword evidence="15" id="KW-1185">Reference proteome</keyword>
<dbReference type="PANTHER" id="PTHR47545:SF1">
    <property type="entry name" value="MULTIFUNCTIONAL CCA PROTEIN"/>
    <property type="match status" value="1"/>
</dbReference>
<dbReference type="InterPro" id="IPR002646">
    <property type="entry name" value="PolA_pol_head_dom"/>
</dbReference>
<evidence type="ECO:0000313" key="14">
    <source>
        <dbReference type="EMBL" id="MCX2983363.1"/>
    </source>
</evidence>
<feature type="binding site" evidence="11">
    <location>
        <position position="8"/>
    </location>
    <ligand>
        <name>ATP</name>
        <dbReference type="ChEBI" id="CHEBI:30616"/>
    </ligand>
</feature>
<proteinExistence type="inferred from homology"/>
<keyword evidence="2 11" id="KW-0808">Transferase</keyword>
<evidence type="ECO:0000256" key="8">
    <source>
        <dbReference type="ARBA" id="ARBA00022840"/>
    </source>
</evidence>
<comment type="caution">
    <text evidence="14">The sequence shown here is derived from an EMBL/GenBank/DDBJ whole genome shotgun (WGS) entry which is preliminary data.</text>
</comment>
<keyword evidence="6 11" id="KW-0547">Nucleotide-binding</keyword>
<feature type="domain" description="tRNA nucleotidyltransferase/poly(A) polymerase RNA and SrmB- binding" evidence="13">
    <location>
        <begin position="149"/>
        <end position="210"/>
    </location>
</feature>
<feature type="binding site" evidence="11">
    <location>
        <position position="23"/>
    </location>
    <ligand>
        <name>Mg(2+)</name>
        <dbReference type="ChEBI" id="CHEBI:18420"/>
    </ligand>
</feature>
<feature type="binding site" evidence="11">
    <location>
        <position position="140"/>
    </location>
    <ligand>
        <name>CTP</name>
        <dbReference type="ChEBI" id="CHEBI:37563"/>
    </ligand>
</feature>
<evidence type="ECO:0000256" key="5">
    <source>
        <dbReference type="ARBA" id="ARBA00022723"/>
    </source>
</evidence>
<keyword evidence="8 11" id="KW-0067">ATP-binding</keyword>
<dbReference type="InterPro" id="IPR043519">
    <property type="entry name" value="NT_sf"/>
</dbReference>
<dbReference type="Gene3D" id="1.10.3090.10">
    <property type="entry name" value="cca-adding enzyme, domain 2"/>
    <property type="match status" value="1"/>
</dbReference>
<comment type="catalytic activity">
    <reaction evidence="11">
        <text>a tRNA with a 3' CCA end + 2 CTP + ATP = a tRNA with a 3' CCACCA end + 3 diphosphate</text>
        <dbReference type="Rhea" id="RHEA:76235"/>
        <dbReference type="Rhea" id="RHEA-COMP:10468"/>
        <dbReference type="Rhea" id="RHEA-COMP:18655"/>
        <dbReference type="ChEBI" id="CHEBI:30616"/>
        <dbReference type="ChEBI" id="CHEBI:33019"/>
        <dbReference type="ChEBI" id="CHEBI:37563"/>
        <dbReference type="ChEBI" id="CHEBI:83071"/>
        <dbReference type="ChEBI" id="CHEBI:195187"/>
    </reaction>
</comment>
<keyword evidence="5 11" id="KW-0479">Metal-binding</keyword>
<comment type="similarity">
    <text evidence="11">Belongs to the tRNA nucleotidyltransferase/poly(A) polymerase family. Bacterial CCA-adding enzyme type 2 subfamily.</text>
</comment>
<feature type="binding site" evidence="11">
    <location>
        <position position="11"/>
    </location>
    <ligand>
        <name>CTP</name>
        <dbReference type="ChEBI" id="CHEBI:37563"/>
    </ligand>
</feature>
<evidence type="ECO:0000256" key="9">
    <source>
        <dbReference type="ARBA" id="ARBA00022842"/>
    </source>
</evidence>
<keyword evidence="3 11" id="KW-0819">tRNA processing</keyword>
<dbReference type="HAMAP" id="MF_01262">
    <property type="entry name" value="CCA_bact_type2"/>
    <property type="match status" value="1"/>
</dbReference>
<dbReference type="InterPro" id="IPR032828">
    <property type="entry name" value="PolyA_RNA-bd"/>
</dbReference>
<dbReference type="Gene3D" id="3.30.460.10">
    <property type="entry name" value="Beta Polymerase, domain 2"/>
    <property type="match status" value="1"/>
</dbReference>
<feature type="binding site" evidence="11">
    <location>
        <position position="137"/>
    </location>
    <ligand>
        <name>ATP</name>
        <dbReference type="ChEBI" id="CHEBI:30616"/>
    </ligand>
</feature>
<accession>A0ABT3TM42</accession>
<evidence type="ECO:0000259" key="12">
    <source>
        <dbReference type="Pfam" id="PF01743"/>
    </source>
</evidence>
<evidence type="ECO:0000313" key="15">
    <source>
        <dbReference type="Proteomes" id="UP001143362"/>
    </source>
</evidence>
<dbReference type="Pfam" id="PF12627">
    <property type="entry name" value="PolyA_pol_RNAbd"/>
    <property type="match status" value="1"/>
</dbReference>
<evidence type="ECO:0000256" key="6">
    <source>
        <dbReference type="ARBA" id="ARBA00022741"/>
    </source>
</evidence>
<evidence type="ECO:0000256" key="4">
    <source>
        <dbReference type="ARBA" id="ARBA00022695"/>
    </source>
</evidence>
<comment type="miscellaneous">
    <text evidence="11">A single active site specifically recognizes both ATP and CTP and is responsible for their addition.</text>
</comment>
<keyword evidence="4 11" id="KW-0548">Nucleotidyltransferase</keyword>
<dbReference type="CDD" id="cd05398">
    <property type="entry name" value="NT_ClassII-CCAase"/>
    <property type="match status" value="1"/>
</dbReference>
<feature type="binding site" evidence="11">
    <location>
        <position position="91"/>
    </location>
    <ligand>
        <name>CTP</name>
        <dbReference type="ChEBI" id="CHEBI:37563"/>
    </ligand>
</feature>
<evidence type="ECO:0000256" key="11">
    <source>
        <dbReference type="HAMAP-Rule" id="MF_01262"/>
    </source>
</evidence>
<feature type="binding site" evidence="11">
    <location>
        <position position="140"/>
    </location>
    <ligand>
        <name>ATP</name>
        <dbReference type="ChEBI" id="CHEBI:30616"/>
    </ligand>
</feature>
<evidence type="ECO:0000256" key="7">
    <source>
        <dbReference type="ARBA" id="ARBA00022800"/>
    </source>
</evidence>
<dbReference type="InterPro" id="IPR050124">
    <property type="entry name" value="tRNA_CCA-adding_enzyme"/>
</dbReference>
<feature type="binding site" evidence="11">
    <location>
        <position position="137"/>
    </location>
    <ligand>
        <name>CTP</name>
        <dbReference type="ChEBI" id="CHEBI:37563"/>
    </ligand>
</feature>
<evidence type="ECO:0000256" key="10">
    <source>
        <dbReference type="ARBA" id="ARBA00022884"/>
    </source>
</evidence>
<keyword evidence="9 11" id="KW-0460">Magnesium</keyword>
<feature type="binding site" evidence="11">
    <location>
        <position position="11"/>
    </location>
    <ligand>
        <name>ATP</name>
        <dbReference type="ChEBI" id="CHEBI:30616"/>
    </ligand>
</feature>
<dbReference type="EMBL" id="SHNN01000007">
    <property type="protein sequence ID" value="MCX2983363.1"/>
    <property type="molecule type" value="Genomic_DNA"/>
</dbReference>
<dbReference type="InterPro" id="IPR012006">
    <property type="entry name" value="CCA_bact"/>
</dbReference>
<keyword evidence="7 11" id="KW-0692">RNA repair</keyword>
<feature type="binding site" evidence="11">
    <location>
        <position position="8"/>
    </location>
    <ligand>
        <name>CTP</name>
        <dbReference type="ChEBI" id="CHEBI:37563"/>
    </ligand>
</feature>
<dbReference type="Proteomes" id="UP001143362">
    <property type="component" value="Unassembled WGS sequence"/>
</dbReference>
<protein>
    <recommendedName>
        <fullName evidence="11">CCA-adding enzyme</fullName>
        <ecNumber evidence="11">2.7.7.72</ecNumber>
    </recommendedName>
    <alternativeName>
        <fullName evidence="11">CCA tRNA nucleotidyltransferase</fullName>
    </alternativeName>
    <alternativeName>
        <fullName evidence="11">tRNA CCA-pyrophosphorylase</fullName>
    </alternativeName>
    <alternativeName>
        <fullName evidence="11">tRNA adenylyl-/cytidylyl- transferase</fullName>
    </alternativeName>
    <alternativeName>
        <fullName evidence="11">tRNA nucleotidyltransferase</fullName>
    </alternativeName>
    <alternativeName>
        <fullName evidence="11">tRNA-NT</fullName>
    </alternativeName>
</protein>
<evidence type="ECO:0000256" key="3">
    <source>
        <dbReference type="ARBA" id="ARBA00022694"/>
    </source>
</evidence>
<comment type="catalytic activity">
    <reaction evidence="11">
        <text>a tRNA precursor + 2 CTP + ATP = a tRNA with a 3' CCA end + 3 diphosphate</text>
        <dbReference type="Rhea" id="RHEA:14433"/>
        <dbReference type="Rhea" id="RHEA-COMP:10465"/>
        <dbReference type="Rhea" id="RHEA-COMP:10468"/>
        <dbReference type="ChEBI" id="CHEBI:30616"/>
        <dbReference type="ChEBI" id="CHEBI:33019"/>
        <dbReference type="ChEBI" id="CHEBI:37563"/>
        <dbReference type="ChEBI" id="CHEBI:74896"/>
        <dbReference type="ChEBI" id="CHEBI:83071"/>
        <dbReference type="EC" id="2.7.7.72"/>
    </reaction>
</comment>
<gene>
    <name evidence="11" type="primary">cca</name>
    <name evidence="14" type="ORF">EYC98_21085</name>
</gene>
<evidence type="ECO:0000259" key="13">
    <source>
        <dbReference type="Pfam" id="PF12627"/>
    </source>
</evidence>
<dbReference type="EC" id="2.7.7.72" evidence="11"/>
<keyword evidence="10 11" id="KW-0694">RNA-binding</keyword>
<evidence type="ECO:0000256" key="1">
    <source>
        <dbReference type="ARBA" id="ARBA00001946"/>
    </source>
</evidence>
<dbReference type="SUPFAM" id="SSF81301">
    <property type="entry name" value="Nucleotidyltransferase"/>
    <property type="match status" value="1"/>
</dbReference>
<feature type="binding site" evidence="11">
    <location>
        <position position="91"/>
    </location>
    <ligand>
        <name>ATP</name>
        <dbReference type="ChEBI" id="CHEBI:30616"/>
    </ligand>
</feature>